<organism evidence="2 3">
    <name type="scientific">Blepharisma stoltei</name>
    <dbReference type="NCBI Taxonomy" id="1481888"/>
    <lineage>
        <taxon>Eukaryota</taxon>
        <taxon>Sar</taxon>
        <taxon>Alveolata</taxon>
        <taxon>Ciliophora</taxon>
        <taxon>Postciliodesmatophora</taxon>
        <taxon>Heterotrichea</taxon>
        <taxon>Heterotrichida</taxon>
        <taxon>Blepharismidae</taxon>
        <taxon>Blepharisma</taxon>
    </lineage>
</organism>
<dbReference type="PANTHER" id="PTHR40682">
    <property type="entry name" value="F5/8 TYPE C DOMAIN CONTAINING PROTEIN"/>
    <property type="match status" value="1"/>
</dbReference>
<dbReference type="EMBL" id="CAJZBQ010000041">
    <property type="protein sequence ID" value="CAG9326638.1"/>
    <property type="molecule type" value="Genomic_DNA"/>
</dbReference>
<reference evidence="2" key="1">
    <citation type="submission" date="2021-09" db="EMBL/GenBank/DDBJ databases">
        <authorList>
            <consortium name="AG Swart"/>
            <person name="Singh M."/>
            <person name="Singh A."/>
            <person name="Seah K."/>
            <person name="Emmerich C."/>
        </authorList>
    </citation>
    <scope>NUCLEOTIDE SEQUENCE</scope>
    <source>
        <strain evidence="2">ATCC30299</strain>
    </source>
</reference>
<feature type="compositionally biased region" description="Basic residues" evidence="1">
    <location>
        <begin position="395"/>
        <end position="407"/>
    </location>
</feature>
<evidence type="ECO:0000313" key="2">
    <source>
        <dbReference type="EMBL" id="CAG9326638.1"/>
    </source>
</evidence>
<dbReference type="Gene3D" id="2.60.120.260">
    <property type="entry name" value="Galactose-binding domain-like"/>
    <property type="match status" value="1"/>
</dbReference>
<protein>
    <recommendedName>
        <fullName evidence="4">F5/8 type C domain-containing protein</fullName>
    </recommendedName>
</protein>
<name>A0AAU9JKZ6_9CILI</name>
<feature type="region of interest" description="Disordered" evidence="1">
    <location>
        <begin position="300"/>
        <end position="320"/>
    </location>
</feature>
<feature type="compositionally biased region" description="Basic and acidic residues" evidence="1">
    <location>
        <begin position="384"/>
        <end position="394"/>
    </location>
</feature>
<dbReference type="PANTHER" id="PTHR40682:SF1">
    <property type="entry name" value="CHROMOSOME UNDETERMINED SCAFFOLD_48, WHOLE GENOME SHOTGUN SEQUENCE"/>
    <property type="match status" value="1"/>
</dbReference>
<feature type="compositionally biased region" description="Basic and acidic residues" evidence="1">
    <location>
        <begin position="300"/>
        <end position="310"/>
    </location>
</feature>
<dbReference type="SUPFAM" id="SSF49785">
    <property type="entry name" value="Galactose-binding domain-like"/>
    <property type="match status" value="1"/>
</dbReference>
<comment type="caution">
    <text evidence="2">The sequence shown here is derived from an EMBL/GenBank/DDBJ whole genome shotgun (WGS) entry which is preliminary data.</text>
</comment>
<keyword evidence="3" id="KW-1185">Reference proteome</keyword>
<gene>
    <name evidence="2" type="ORF">BSTOLATCC_MIC41912</name>
</gene>
<dbReference type="AlphaFoldDB" id="A0AAU9JKZ6"/>
<accession>A0AAU9JKZ6</accession>
<dbReference type="InterPro" id="IPR008979">
    <property type="entry name" value="Galactose-bd-like_sf"/>
</dbReference>
<evidence type="ECO:0008006" key="4">
    <source>
        <dbReference type="Google" id="ProtNLM"/>
    </source>
</evidence>
<feature type="region of interest" description="Disordered" evidence="1">
    <location>
        <begin position="384"/>
        <end position="407"/>
    </location>
</feature>
<sequence>MEFEDESGVLLNYLTYENGAKIIDCSSYSHGCHPSNVLNSKDNKLWLSREGMPQSFTVDFSTLIQKPSSFQCLGVFCWHAYNSNPAIIDLFVSQNNDDYTKWATLQMEFRAGAQYFPINQLSASYNYLKLVVIETYGASRTYLNQIYFFEEIPKVKKQILTENPFLSSISTPDRGYDFSAATCTPEPLLIPEQKPIPFQPQNLDRKLKEQLCELTETMKSLQIEYLSTNKPMIFEEEPPQKPQEDIKKENDMLATTVDTMRSQISSLASHVDSLQRNMLSSDYNFIISRIKEDILYELQSRRDSRPESRNSYRSQSPEEFASQFENHIKKWENRVLTPILMKMSKKNEIKQQEIQKEIQKEIQQEAENPGEILEKLQAKISEKAEKMRVLQETRSRRRDRPHRSIGS</sequence>
<evidence type="ECO:0000256" key="1">
    <source>
        <dbReference type="SAM" id="MobiDB-lite"/>
    </source>
</evidence>
<dbReference type="Proteomes" id="UP001162131">
    <property type="component" value="Unassembled WGS sequence"/>
</dbReference>
<evidence type="ECO:0000313" key="3">
    <source>
        <dbReference type="Proteomes" id="UP001162131"/>
    </source>
</evidence>
<proteinExistence type="predicted"/>